<feature type="transmembrane region" description="Helical" evidence="8">
    <location>
        <begin position="12"/>
        <end position="33"/>
    </location>
</feature>
<protein>
    <submittedName>
        <fullName evidence="9">Amino acid carrier protein</fullName>
    </submittedName>
</protein>
<feature type="transmembrane region" description="Helical" evidence="8">
    <location>
        <begin position="244"/>
        <end position="264"/>
    </location>
</feature>
<name>A0A1B0ZJ62_9MICO</name>
<dbReference type="KEGG" id="dva:DAD186_13120"/>
<feature type="transmembrane region" description="Helical" evidence="8">
    <location>
        <begin position="102"/>
        <end position="130"/>
    </location>
</feature>
<dbReference type="InterPro" id="IPR001463">
    <property type="entry name" value="Na/Ala_symport"/>
</dbReference>
<dbReference type="RefSeq" id="WP_065247987.1">
    <property type="nucleotide sequence ID" value="NZ_CP012117.1"/>
</dbReference>
<dbReference type="GO" id="GO:0005283">
    <property type="term" value="F:amino acid:sodium symporter activity"/>
    <property type="evidence" value="ECO:0007669"/>
    <property type="project" value="InterPro"/>
</dbReference>
<evidence type="ECO:0000256" key="3">
    <source>
        <dbReference type="ARBA" id="ARBA00022448"/>
    </source>
</evidence>
<dbReference type="PRINTS" id="PR00175">
    <property type="entry name" value="NAALASMPORT"/>
</dbReference>
<organism evidence="9 10">
    <name type="scientific">Dermabacter vaginalis</name>
    <dbReference type="NCBI Taxonomy" id="1630135"/>
    <lineage>
        <taxon>Bacteria</taxon>
        <taxon>Bacillati</taxon>
        <taxon>Actinomycetota</taxon>
        <taxon>Actinomycetes</taxon>
        <taxon>Micrococcales</taxon>
        <taxon>Dermabacteraceae</taxon>
        <taxon>Dermabacter</taxon>
    </lineage>
</organism>
<feature type="transmembrane region" description="Helical" evidence="8">
    <location>
        <begin position="443"/>
        <end position="462"/>
    </location>
</feature>
<keyword evidence="4 8" id="KW-1003">Cell membrane</keyword>
<evidence type="ECO:0000256" key="4">
    <source>
        <dbReference type="ARBA" id="ARBA00022475"/>
    </source>
</evidence>
<feature type="transmembrane region" description="Helical" evidence="8">
    <location>
        <begin position="334"/>
        <end position="355"/>
    </location>
</feature>
<dbReference type="PANTHER" id="PTHR30330:SF3">
    <property type="entry name" value="TRANSCRIPTIONAL REGULATOR, LRP FAMILY"/>
    <property type="match status" value="1"/>
</dbReference>
<feature type="transmembrane region" description="Helical" evidence="8">
    <location>
        <begin position="214"/>
        <end position="238"/>
    </location>
</feature>
<evidence type="ECO:0000256" key="2">
    <source>
        <dbReference type="ARBA" id="ARBA00009261"/>
    </source>
</evidence>
<evidence type="ECO:0000313" key="9">
    <source>
        <dbReference type="EMBL" id="ANP27862.1"/>
    </source>
</evidence>
<evidence type="ECO:0000256" key="5">
    <source>
        <dbReference type="ARBA" id="ARBA00022692"/>
    </source>
</evidence>
<feature type="transmembrane region" description="Helical" evidence="8">
    <location>
        <begin position="419"/>
        <end position="437"/>
    </location>
</feature>
<dbReference type="PATRIC" id="fig|1630135.4.peg.1313"/>
<evidence type="ECO:0000256" key="7">
    <source>
        <dbReference type="ARBA" id="ARBA00023136"/>
    </source>
</evidence>
<keyword evidence="5 8" id="KW-0812">Transmembrane</keyword>
<dbReference type="AlphaFoldDB" id="A0A1B0ZJ62"/>
<accession>A0A1B0ZJ62</accession>
<dbReference type="GO" id="GO:0005886">
    <property type="term" value="C:plasma membrane"/>
    <property type="evidence" value="ECO:0007669"/>
    <property type="project" value="UniProtKB-SubCell"/>
</dbReference>
<keyword evidence="7 8" id="KW-0472">Membrane</keyword>
<dbReference type="PANTHER" id="PTHR30330">
    <property type="entry name" value="AGSS FAMILY TRANSPORTER, SODIUM-ALANINE"/>
    <property type="match status" value="1"/>
</dbReference>
<comment type="similarity">
    <text evidence="2 8">Belongs to the alanine or glycine:cation symporter (AGCS) (TC 2.A.25) family.</text>
</comment>
<evidence type="ECO:0000256" key="1">
    <source>
        <dbReference type="ARBA" id="ARBA00004651"/>
    </source>
</evidence>
<evidence type="ECO:0000256" key="8">
    <source>
        <dbReference type="RuleBase" id="RU363064"/>
    </source>
</evidence>
<dbReference type="Proteomes" id="UP000092596">
    <property type="component" value="Chromosome"/>
</dbReference>
<comment type="subcellular location">
    <subcellularLocation>
        <location evidence="1 8">Cell membrane</location>
        <topology evidence="1 8">Multi-pass membrane protein</topology>
    </subcellularLocation>
</comment>
<evidence type="ECO:0000256" key="6">
    <source>
        <dbReference type="ARBA" id="ARBA00022989"/>
    </source>
</evidence>
<dbReference type="Gene3D" id="1.20.1740.10">
    <property type="entry name" value="Amino acid/polyamine transporter I"/>
    <property type="match status" value="1"/>
</dbReference>
<keyword evidence="6 8" id="KW-1133">Transmembrane helix</keyword>
<sequence>MHSSGAIDQFLNTYFAPFADFLSAIVFFAPTIAGVEVPIIVLWLVAAAIFLTVWLRFQPITGFAHSIDVIRGKFTRKTDPGEVSSFQALATELSGTVGLGNIAGVAVAISVGGPGAALWIVLFGCLAMSVKMAEATLGVKYREIDEDGHTHGGPMYYLKHGLAEIGFKKFGIVLSFMYAAFTLIGVFGAGNLFQSNQGAAILSDQLGIAFLQDNRWVIGAIMAALAALVIVGGIQSIGTWTARITPLMAIVYFLCVLTIIVMNIQAVPEAVVKIITTATTGEGVTGGAIGVAIVGIQRALFSNAAGVGSAGMAHSASKTKEPATEGFTAMWEPLVDSVIVCTLTAIAITVTGVYTDSSGDGIVMTATAFGTVASWFPYILTVAVALFAFSTILSYYYYGNLAAEFLFGRSTFVKRAFQIVWILAVILGSAVSMDAVINFSDAVFFLMTIPNLLGIYFLAKVVRYEILRHKVKLETGAIAVVHPDLAVGMGDHEPTEEQVAEARALEEQEQADYEALKQRLADDPDWPHREG</sequence>
<feature type="transmembrane region" description="Helical" evidence="8">
    <location>
        <begin position="170"/>
        <end position="193"/>
    </location>
</feature>
<keyword evidence="8" id="KW-0769">Symport</keyword>
<dbReference type="STRING" id="1630135.DAD186_13120"/>
<proteinExistence type="inferred from homology"/>
<gene>
    <name evidence="9" type="ORF">DAD186_13120</name>
</gene>
<evidence type="ECO:0000313" key="10">
    <source>
        <dbReference type="Proteomes" id="UP000092596"/>
    </source>
</evidence>
<dbReference type="NCBIfam" id="TIGR00835">
    <property type="entry name" value="agcS"/>
    <property type="match status" value="1"/>
</dbReference>
<keyword evidence="3 8" id="KW-0813">Transport</keyword>
<feature type="transmembrane region" description="Helical" evidence="8">
    <location>
        <begin position="375"/>
        <end position="398"/>
    </location>
</feature>
<dbReference type="EMBL" id="CP012117">
    <property type="protein sequence ID" value="ANP27862.1"/>
    <property type="molecule type" value="Genomic_DNA"/>
</dbReference>
<feature type="transmembrane region" description="Helical" evidence="8">
    <location>
        <begin position="39"/>
        <end position="57"/>
    </location>
</feature>
<reference evidence="9 10" key="1">
    <citation type="submission" date="2015-06" db="EMBL/GenBank/DDBJ databases">
        <title>Investigation of pathophysiology for high-risk pregnancy and development of treatment modality based on it.</title>
        <authorList>
            <person name="Kim B.-C."/>
            <person name="Lim S."/>
        </authorList>
    </citation>
    <scope>NUCLEOTIDE SEQUENCE [LARGE SCALE GENOMIC DNA]</scope>
    <source>
        <strain evidence="9 10">AD1-86</strain>
    </source>
</reference>
<dbReference type="Pfam" id="PF01235">
    <property type="entry name" value="Na_Ala_symp"/>
    <property type="match status" value="1"/>
</dbReference>